<dbReference type="Pfam" id="PF01325">
    <property type="entry name" value="Fe_dep_repress"/>
    <property type="match status" value="1"/>
</dbReference>
<dbReference type="InterPro" id="IPR036388">
    <property type="entry name" value="WH-like_DNA-bd_sf"/>
</dbReference>
<dbReference type="PROSITE" id="PS50944">
    <property type="entry name" value="HTH_DTXR"/>
    <property type="match status" value="1"/>
</dbReference>
<dbReference type="EMBL" id="JBHUDH010000053">
    <property type="protein sequence ID" value="MFD1525934.1"/>
    <property type="molecule type" value="Genomic_DNA"/>
</dbReference>
<evidence type="ECO:0000313" key="3">
    <source>
        <dbReference type="Proteomes" id="UP001597111"/>
    </source>
</evidence>
<protein>
    <submittedName>
        <fullName evidence="2">Metal-dependent transcriptional regulator</fullName>
    </submittedName>
</protein>
<feature type="domain" description="HTH dtxR-type" evidence="1">
    <location>
        <begin position="27"/>
        <end position="82"/>
    </location>
</feature>
<dbReference type="Gene3D" id="1.10.10.10">
    <property type="entry name" value="Winged helix-like DNA-binding domain superfamily/Winged helix DNA-binding domain"/>
    <property type="match status" value="1"/>
</dbReference>
<dbReference type="PANTHER" id="PTHR33238:SF7">
    <property type="entry name" value="IRON-DEPENDENT TRANSCRIPTIONAL REGULATOR"/>
    <property type="match status" value="1"/>
</dbReference>
<gene>
    <name evidence="2" type="ORF">ACFR9S_06395</name>
</gene>
<comment type="caution">
    <text evidence="2">The sequence shown here is derived from an EMBL/GenBank/DDBJ whole genome shotgun (WGS) entry which is preliminary data.</text>
</comment>
<proteinExistence type="predicted"/>
<evidence type="ECO:0000313" key="2">
    <source>
        <dbReference type="EMBL" id="MFD1525934.1"/>
    </source>
</evidence>
<reference evidence="2 3" key="1">
    <citation type="journal article" date="2019" name="Int. J. Syst. Evol. Microbiol.">
        <title>The Global Catalogue of Microorganisms (GCM) 10K type strain sequencing project: providing services to taxonomists for standard genome sequencing and annotation.</title>
        <authorList>
            <consortium name="The Broad Institute Genomics Platform"/>
            <consortium name="The Broad Institute Genome Sequencing Center for Infectious Disease"/>
            <person name="Wu L."/>
            <person name="Ma J."/>
        </authorList>
    </citation>
    <scope>NUCLEOTIDE SEQUENCE [LARGE SCALE GENOMIC DNA]</scope>
    <source>
        <strain evidence="2 3">CGMCC 1.12285</strain>
    </source>
</reference>
<dbReference type="InterPro" id="IPR050536">
    <property type="entry name" value="DtxR_MntR_Metal-Reg"/>
</dbReference>
<keyword evidence="3" id="KW-1185">Reference proteome</keyword>
<dbReference type="AlphaFoldDB" id="A0ABD6B544"/>
<dbReference type="SMART" id="SM00529">
    <property type="entry name" value="HTH_DTXR"/>
    <property type="match status" value="1"/>
</dbReference>
<dbReference type="SUPFAM" id="SSF46785">
    <property type="entry name" value="Winged helix' DNA-binding domain"/>
    <property type="match status" value="1"/>
</dbReference>
<sequence>MSSETQSGPSPSFTPSLSDVEPGTARYLFAISVLSESGTGRVTTGELREYLSVAPASVTEMFSKLDGRGFVEYEKYRGATLTDRGESLATEARWRFCVVSTFFDSVLGAALDEETALEISFALPEDGVFRLRDLVESECLNCCPEAEGGAERCVA</sequence>
<dbReference type="Proteomes" id="UP001597111">
    <property type="component" value="Unassembled WGS sequence"/>
</dbReference>
<dbReference type="InterPro" id="IPR036390">
    <property type="entry name" value="WH_DNA-bd_sf"/>
</dbReference>
<dbReference type="InterPro" id="IPR022687">
    <property type="entry name" value="HTH_DTXR"/>
</dbReference>
<dbReference type="RefSeq" id="WP_379730881.1">
    <property type="nucleotide sequence ID" value="NZ_JBHSWZ010000031.1"/>
</dbReference>
<evidence type="ECO:0000259" key="1">
    <source>
        <dbReference type="PROSITE" id="PS50944"/>
    </source>
</evidence>
<dbReference type="PANTHER" id="PTHR33238">
    <property type="entry name" value="IRON (METAL) DEPENDENT REPRESSOR, DTXR FAMILY"/>
    <property type="match status" value="1"/>
</dbReference>
<dbReference type="InterPro" id="IPR022689">
    <property type="entry name" value="Iron_dep_repressor"/>
</dbReference>
<organism evidence="2 3">
    <name type="scientific">Halolamina salina</name>
    <dbReference type="NCBI Taxonomy" id="1220023"/>
    <lineage>
        <taxon>Archaea</taxon>
        <taxon>Methanobacteriati</taxon>
        <taxon>Methanobacteriota</taxon>
        <taxon>Stenosarchaea group</taxon>
        <taxon>Halobacteria</taxon>
        <taxon>Halobacteriales</taxon>
        <taxon>Haloferacaceae</taxon>
    </lineage>
</organism>
<accession>A0ABD6B544</accession>
<name>A0ABD6B544_9EURY</name>